<evidence type="ECO:0000256" key="4">
    <source>
        <dbReference type="ARBA" id="ARBA00022595"/>
    </source>
</evidence>
<name>Q3LWX2_HV1</name>
<dbReference type="InterPro" id="IPR036377">
    <property type="entry name" value="Gp120_core_sf"/>
</dbReference>
<keyword evidence="4" id="KW-1162">Viral penetration into host cytoplasm</keyword>
<evidence type="ECO:0000313" key="12">
    <source>
        <dbReference type="EMBL" id="ABA08360.1"/>
    </source>
</evidence>
<feature type="non-terminal residue" evidence="12">
    <location>
        <position position="1"/>
    </location>
</feature>
<dbReference type="SUPFAM" id="SSF56502">
    <property type="entry name" value="gp120 core"/>
    <property type="match status" value="1"/>
</dbReference>
<dbReference type="GO" id="GO:0039663">
    <property type="term" value="P:membrane fusion involved in viral entry into host cell"/>
    <property type="evidence" value="ECO:0007669"/>
    <property type="project" value="UniProtKB-KW"/>
</dbReference>
<keyword evidence="2" id="KW-1168">Fusion of virus membrane with host membrane</keyword>
<keyword evidence="12" id="KW-0261">Viral envelope protein</keyword>
<evidence type="ECO:0000256" key="6">
    <source>
        <dbReference type="ARBA" id="ARBA00022844"/>
    </source>
</evidence>
<evidence type="ECO:0000256" key="10">
    <source>
        <dbReference type="ARBA" id="ARBA00023296"/>
    </source>
</evidence>
<keyword evidence="5" id="KW-1161">Viral attachment to host cell</keyword>
<dbReference type="GO" id="GO:0019062">
    <property type="term" value="P:virion attachment to host cell"/>
    <property type="evidence" value="ECO:0007669"/>
    <property type="project" value="UniProtKB-KW"/>
</dbReference>
<keyword evidence="6" id="KW-0946">Virion</keyword>
<keyword evidence="3" id="KW-0945">Host-virus interaction</keyword>
<dbReference type="EMBL" id="DQ155273">
    <property type="protein sequence ID" value="ABA08360.1"/>
    <property type="molecule type" value="Genomic_DNA"/>
</dbReference>
<evidence type="ECO:0000256" key="9">
    <source>
        <dbReference type="ARBA" id="ARBA00023180"/>
    </source>
</evidence>
<evidence type="ECO:0000256" key="2">
    <source>
        <dbReference type="ARBA" id="ARBA00022506"/>
    </source>
</evidence>
<gene>
    <name evidence="12" type="primary">env</name>
</gene>
<accession>Q3LWX2</accession>
<evidence type="ECO:0000256" key="3">
    <source>
        <dbReference type="ARBA" id="ARBA00022581"/>
    </source>
</evidence>
<feature type="domain" description="Human immunodeficiency virus 1 envelope glycoprotein Gp120" evidence="11">
    <location>
        <begin position="2"/>
        <end position="148"/>
    </location>
</feature>
<dbReference type="Pfam" id="PF00516">
    <property type="entry name" value="GP120"/>
    <property type="match status" value="1"/>
</dbReference>
<dbReference type="GO" id="GO:0055036">
    <property type="term" value="C:virion membrane"/>
    <property type="evidence" value="ECO:0007669"/>
    <property type="project" value="UniProtKB-SubCell"/>
</dbReference>
<evidence type="ECO:0000256" key="7">
    <source>
        <dbReference type="ARBA" id="ARBA00023136"/>
    </source>
</evidence>
<feature type="non-terminal residue" evidence="12">
    <location>
        <position position="173"/>
    </location>
</feature>
<keyword evidence="8" id="KW-1015">Disulfide bond</keyword>
<evidence type="ECO:0000256" key="5">
    <source>
        <dbReference type="ARBA" id="ARBA00022804"/>
    </source>
</evidence>
<reference evidence="12" key="1">
    <citation type="journal article" date="2008" name="AIDS Res. Hum. Retroviruses">
        <title>HIV type 1 genetic diversity in Moyale, Mandera, and Turkana based on env-C2-V3 sequences.</title>
        <authorList>
            <person name="Khamadi S.A."/>
            <person name="Lihana R.W."/>
            <person name="Mwaniki D.L."/>
            <person name="Kinyua J."/>
            <person name="Lagat N."/>
            <person name="Carter J.Y."/>
            <person name="Ichimura H."/>
            <person name="Oishi I."/>
            <person name="Okoth F.A."/>
            <person name="Ochieng W."/>
        </authorList>
    </citation>
    <scope>NUCLEOTIDE SEQUENCE</scope>
    <source>
        <strain evidence="12">MADH008</strain>
    </source>
</reference>
<dbReference type="InterPro" id="IPR000777">
    <property type="entry name" value="HIV1_Gp120"/>
</dbReference>
<sequence>SPVVSTQLLLMVVSQKKTSYLGSENLTNNAKTIIVHLKDPVEIVCTRPNNNTRKSMRIGPGQTFYATGEIIGEIRQAHCNISEEKWNETLQGVGRKLQEKFPNSTIKFAPSSGGASKSQHIALIVEENFSIAIHQNCLIVHTCYSYYWSSIQPHTPCRINNYNMWQGEGGMMP</sequence>
<keyword evidence="10" id="KW-1160">Virus entry into host cell</keyword>
<evidence type="ECO:0000256" key="8">
    <source>
        <dbReference type="ARBA" id="ARBA00023157"/>
    </source>
</evidence>
<dbReference type="GO" id="GO:0046718">
    <property type="term" value="P:symbiont entry into host cell"/>
    <property type="evidence" value="ECO:0007669"/>
    <property type="project" value="UniProtKB-KW"/>
</dbReference>
<dbReference type="GO" id="GO:0019031">
    <property type="term" value="C:viral envelope"/>
    <property type="evidence" value="ECO:0007669"/>
    <property type="project" value="UniProtKB-KW"/>
</dbReference>
<dbReference type="Gene3D" id="2.170.40.20">
    <property type="entry name" value="Human immunodeficiency virus 1, Gp160, envelope glycoprotein"/>
    <property type="match status" value="1"/>
</dbReference>
<protein>
    <submittedName>
        <fullName evidence="12">Envelope glycoprotein</fullName>
    </submittedName>
</protein>
<keyword evidence="7" id="KW-0472">Membrane</keyword>
<organismHost>
    <name type="scientific">Homo sapiens</name>
    <name type="common">Human</name>
    <dbReference type="NCBI Taxonomy" id="9606"/>
</organismHost>
<proteinExistence type="predicted"/>
<evidence type="ECO:0000259" key="11">
    <source>
        <dbReference type="Pfam" id="PF00516"/>
    </source>
</evidence>
<evidence type="ECO:0000256" key="1">
    <source>
        <dbReference type="ARBA" id="ARBA00004182"/>
    </source>
</evidence>
<keyword evidence="9" id="KW-0325">Glycoprotein</keyword>
<organism evidence="12">
    <name type="scientific">Human immunodeficiency virus type 1</name>
    <name type="common">HIV-1</name>
    <dbReference type="NCBI Taxonomy" id="11676"/>
    <lineage>
        <taxon>Viruses</taxon>
        <taxon>Riboviria</taxon>
        <taxon>Pararnavirae</taxon>
        <taxon>Artverviricota</taxon>
        <taxon>Revtraviricetes</taxon>
        <taxon>Ortervirales</taxon>
        <taxon>Retroviridae</taxon>
        <taxon>Orthoretrovirinae</taxon>
        <taxon>Lentivirus</taxon>
        <taxon>Lentivirus humimdef1</taxon>
    </lineage>
</organism>
<comment type="subcellular location">
    <subcellularLocation>
        <location evidence="1">Virion membrane</location>
    </subcellularLocation>
</comment>